<name>A0A8S1RNT2_9CILI</name>
<accession>A0A8S1RNT2</accession>
<reference evidence="1" key="1">
    <citation type="submission" date="2021-01" db="EMBL/GenBank/DDBJ databases">
        <authorList>
            <consortium name="Genoscope - CEA"/>
            <person name="William W."/>
        </authorList>
    </citation>
    <scope>NUCLEOTIDE SEQUENCE</scope>
</reference>
<proteinExistence type="predicted"/>
<evidence type="ECO:0000313" key="2">
    <source>
        <dbReference type="Proteomes" id="UP000692954"/>
    </source>
</evidence>
<dbReference type="EMBL" id="CAJJDN010000247">
    <property type="protein sequence ID" value="CAD8129856.1"/>
    <property type="molecule type" value="Genomic_DNA"/>
</dbReference>
<dbReference type="Proteomes" id="UP000692954">
    <property type="component" value="Unassembled WGS sequence"/>
</dbReference>
<organism evidence="1 2">
    <name type="scientific">Paramecium sonneborni</name>
    <dbReference type="NCBI Taxonomy" id="65129"/>
    <lineage>
        <taxon>Eukaryota</taxon>
        <taxon>Sar</taxon>
        <taxon>Alveolata</taxon>
        <taxon>Ciliophora</taxon>
        <taxon>Intramacronucleata</taxon>
        <taxon>Oligohymenophorea</taxon>
        <taxon>Peniculida</taxon>
        <taxon>Parameciidae</taxon>
        <taxon>Paramecium</taxon>
    </lineage>
</organism>
<evidence type="ECO:0000313" key="1">
    <source>
        <dbReference type="EMBL" id="CAD8129856.1"/>
    </source>
</evidence>
<sequence>MKFEFDYQLLQNIQVVQTSVFRYVLKGNMTDACSKKSINE</sequence>
<keyword evidence="2" id="KW-1185">Reference proteome</keyword>
<protein>
    <submittedName>
        <fullName evidence="1">Uncharacterized protein</fullName>
    </submittedName>
</protein>
<comment type="caution">
    <text evidence="1">The sequence shown here is derived from an EMBL/GenBank/DDBJ whole genome shotgun (WGS) entry which is preliminary data.</text>
</comment>
<gene>
    <name evidence="1" type="ORF">PSON_ATCC_30995.1.T2470015</name>
</gene>
<dbReference type="AlphaFoldDB" id="A0A8S1RNT2"/>